<proteinExistence type="predicted"/>
<dbReference type="Pfam" id="PF04309">
    <property type="entry name" value="G3P_antiterm"/>
    <property type="match status" value="1"/>
</dbReference>
<keyword evidence="1" id="KW-0694">RNA-binding</keyword>
<reference evidence="2 3" key="1">
    <citation type="journal article" date="1979" name="Int. J. Syst. Evol. Microbiol.">
        <title>Bacillus globisporus subsp. marinus subsp. nov.</title>
        <authorList>
            <person name="Liu H."/>
        </authorList>
    </citation>
    <scope>NUCLEOTIDE SEQUENCE [LARGE SCALE GENOMIC DNA]</scope>
    <source>
        <strain evidence="2 3">DSM 1297</strain>
    </source>
</reference>
<keyword evidence="3" id="KW-1185">Reference proteome</keyword>
<name>A0ABV3Q2N3_9BACL</name>
<evidence type="ECO:0000313" key="3">
    <source>
        <dbReference type="Proteomes" id="UP001556040"/>
    </source>
</evidence>
<dbReference type="InterPro" id="IPR006699">
    <property type="entry name" value="GlpP"/>
</dbReference>
<keyword evidence="1" id="KW-0804">Transcription</keyword>
<dbReference type="SUPFAM" id="SSF110391">
    <property type="entry name" value="GlpP-like"/>
    <property type="match status" value="1"/>
</dbReference>
<dbReference type="InterPro" id="IPR013785">
    <property type="entry name" value="Aldolase_TIM"/>
</dbReference>
<dbReference type="PIRSF" id="PIRSF016897">
    <property type="entry name" value="GlpP"/>
    <property type="match status" value="1"/>
</dbReference>
<gene>
    <name evidence="2" type="ORF">AB1471_05290</name>
</gene>
<evidence type="ECO:0000256" key="1">
    <source>
        <dbReference type="PIRNR" id="PIRNR016897"/>
    </source>
</evidence>
<sequence>MPFDGQQILPAIRSMKDFDKMLNYSFRYGVFLDLHVGMLKSVFDYARSEEKEMFIHMDLIQGLSNDEHATEYVCQWVKPYGIISTRSNVIKKARQLNVRAIQRTFVIDSNALKRSVQLIHKTDPDYIELLPGVVPKVIERIRLETGKPIIAGGLIETPQEVVAAIEAGASAITTSSLSLWNYFSAKKGT</sequence>
<dbReference type="Gene3D" id="3.20.20.70">
    <property type="entry name" value="Aldolase class I"/>
    <property type="match status" value="1"/>
</dbReference>
<dbReference type="PANTHER" id="PTHR35787">
    <property type="entry name" value="GLYCEROL UPTAKE OPERON ANTITERMINATOR REGULATORY PROTEIN"/>
    <property type="match status" value="1"/>
</dbReference>
<dbReference type="Proteomes" id="UP001556040">
    <property type="component" value="Unassembled WGS sequence"/>
</dbReference>
<keyword evidence="1" id="KW-0805">Transcription regulation</keyword>
<dbReference type="RefSeq" id="WP_367778698.1">
    <property type="nucleotide sequence ID" value="NZ_JBFMIA010000003.1"/>
</dbReference>
<comment type="caution">
    <text evidence="2">The sequence shown here is derived from an EMBL/GenBank/DDBJ whole genome shotgun (WGS) entry which is preliminary data.</text>
</comment>
<comment type="function">
    <text evidence="1">Regulates expression of the glpD operon. In the presence of glycerol 3-phosphate (G3P) causes antitermination of transcription of glpD at the inverted repeat of the leader region to enhance its transcription. Binds and stabilizes glpD leader mRNA.</text>
</comment>
<evidence type="ECO:0000313" key="2">
    <source>
        <dbReference type="EMBL" id="MEW9501214.1"/>
    </source>
</evidence>
<keyword evidence="1" id="KW-0319">Glycerol metabolism</keyword>
<dbReference type="EMBL" id="JBFMIA010000003">
    <property type="protein sequence ID" value="MEW9501214.1"/>
    <property type="molecule type" value="Genomic_DNA"/>
</dbReference>
<organism evidence="2 3">
    <name type="scientific">Jeotgalibacillus marinus</name>
    <dbReference type="NCBI Taxonomy" id="86667"/>
    <lineage>
        <taxon>Bacteria</taxon>
        <taxon>Bacillati</taxon>
        <taxon>Bacillota</taxon>
        <taxon>Bacilli</taxon>
        <taxon>Bacillales</taxon>
        <taxon>Caryophanaceae</taxon>
        <taxon>Jeotgalibacillus</taxon>
    </lineage>
</organism>
<dbReference type="PANTHER" id="PTHR35787:SF1">
    <property type="entry name" value="GLYCEROL UPTAKE OPERON ANTITERMINATOR REGULATORY PROTEIN"/>
    <property type="match status" value="1"/>
</dbReference>
<protein>
    <recommendedName>
        <fullName evidence="1">Glycerol uptake operon antiterminator regulatory protein</fullName>
    </recommendedName>
</protein>
<accession>A0ABV3Q2N3</accession>